<evidence type="ECO:0000313" key="2">
    <source>
        <dbReference type="Proteomes" id="UP001217089"/>
    </source>
</evidence>
<protein>
    <submittedName>
        <fullName evidence="1">Uncharacterized protein</fullName>
    </submittedName>
</protein>
<proteinExistence type="predicted"/>
<dbReference type="Proteomes" id="UP001217089">
    <property type="component" value="Unassembled WGS sequence"/>
</dbReference>
<gene>
    <name evidence="1" type="ORF">KUTeg_020716</name>
</gene>
<dbReference type="PANTHER" id="PTHR33667">
    <property type="entry name" value="SI:DKEY-57N24.6"/>
    <property type="match status" value="1"/>
</dbReference>
<reference evidence="1 2" key="1">
    <citation type="submission" date="2022-12" db="EMBL/GenBank/DDBJ databases">
        <title>Chromosome-level genome of Tegillarca granosa.</title>
        <authorList>
            <person name="Kim J."/>
        </authorList>
    </citation>
    <scope>NUCLEOTIDE SEQUENCE [LARGE SCALE GENOMIC DNA]</scope>
    <source>
        <strain evidence="1">Teg-2019</strain>
        <tissue evidence="1">Adductor muscle</tissue>
    </source>
</reference>
<keyword evidence="2" id="KW-1185">Reference proteome</keyword>
<accession>A0ABQ9E8R7</accession>
<comment type="caution">
    <text evidence="1">The sequence shown here is derived from an EMBL/GenBank/DDBJ whole genome shotgun (WGS) entry which is preliminary data.</text>
</comment>
<sequence>MDIQVKETSAVRPVKRQRRAEAAAQQAAEHIKKYGLCMIPIRMGTLFSDVPLLSEEQKKDLNPMIIKLHSATNLPDQPLSYDQLKSRCSPVYCKYKFYKQPEHVTMGREHAKNVYWDDINVVLTGVMEPSELRQFLNGPPLQIEVHDRDRKAEDIKLKPTLFGDDLEDEKISNVGTVASRRTIHNPFKGRNKPWDPYGVAKLDLSELMLGHSYLYVKVPIHNCAIPEVLGYRDKPEGKLVGIPGSVDGPVKIITVLFSCTIKIELAYPLSTPEKIAAKEDLESTSQLQNLVADINAQALELDDMPKHVIDAALSTYKLSLEIHLFVLEGLRDKGVRTLWESLPTPQNSDNFKQATEITKIKCVVCVKYEKLMINALGSNVKIMTKLTKMKEAVRNLLFPTADMVISMSKEFGVPFTQEDFEELQPVLERERQPEVTMAPTDSVFRQTSRIWTPIDHYNQGYMQKVVARDSRSPDINFIKENILFSKRWIGEDKIQTIQADVKVAHNYSTQHLNPQSLPRRNSIINTFGNTCINSNQNPDTRYTYCQDYHHSMTVVPVNVEAMKKKADWDSKQKWKTEKGFIYPGMKSMLECNVHPSKPDPARLDELKEEWRENILHVGMLQPPLDRDNYPMESQEI</sequence>
<dbReference type="PANTHER" id="PTHR33667:SF7">
    <property type="entry name" value="RIKEN CDNA 1810020O05 GENE"/>
    <property type="match status" value="1"/>
</dbReference>
<name>A0ABQ9E8R7_TEGGR</name>
<dbReference type="EMBL" id="JARBDR010000918">
    <property type="protein sequence ID" value="KAJ8301729.1"/>
    <property type="molecule type" value="Genomic_DNA"/>
</dbReference>
<organism evidence="1 2">
    <name type="scientific">Tegillarca granosa</name>
    <name type="common">Malaysian cockle</name>
    <name type="synonym">Anadara granosa</name>
    <dbReference type="NCBI Taxonomy" id="220873"/>
    <lineage>
        <taxon>Eukaryota</taxon>
        <taxon>Metazoa</taxon>
        <taxon>Spiralia</taxon>
        <taxon>Lophotrochozoa</taxon>
        <taxon>Mollusca</taxon>
        <taxon>Bivalvia</taxon>
        <taxon>Autobranchia</taxon>
        <taxon>Pteriomorphia</taxon>
        <taxon>Arcoida</taxon>
        <taxon>Arcoidea</taxon>
        <taxon>Arcidae</taxon>
        <taxon>Tegillarca</taxon>
    </lineage>
</organism>
<evidence type="ECO:0000313" key="1">
    <source>
        <dbReference type="EMBL" id="KAJ8301729.1"/>
    </source>
</evidence>